<sequence length="496" mass="55434">MIPVILSGGSGSRLWPLSRQAYPKQFLPLLNEDSMFQQTLARLPQDDVEAPVVVANDEHRFLVKEQLDAIGQKPQSILLEPFGRNTAPAVALAAIQIARKDPASIMLVLPADHAISQTKPFHEAIAKGLKVAKDGALVLFGTTPDRPETGYGYISAAGREDDPGGPRPVRKFIEKPDEATARRLLDEGGYFWNSGMFMFRADAYLRELKRHSRDIYDTALLASRSLSEDLGFSRIPPEIFEHCPDDSIDYAVMEKTTRATLVPLDAGWSDVGAWSSIWDISEKDEQQNAVYGDACLADSSGCLIHAPEKLVAMVGVDDLVVVDTKDALMIAPRDRVQEVKGVVQKLKAEGRPETRIHREVFRPWGSYDSIDNGNRFQVKRITVKPGERLSLQKHHHRAEHWIIVRGTAEVSRDDETFLLSENESTYIPIGSVHRLFNPGKIPLELIEVQSGAYLGEDDIERLDDRYGRTEPAQDTREPVQEPQEEEEIPVMESRVG</sequence>
<dbReference type="EMBL" id="JASSQD010000002">
    <property type="protein sequence ID" value="MDK9558763.1"/>
    <property type="molecule type" value="Genomic_DNA"/>
</dbReference>
<dbReference type="Proteomes" id="UP001223547">
    <property type="component" value="Unassembled WGS sequence"/>
</dbReference>
<evidence type="ECO:0000259" key="13">
    <source>
        <dbReference type="Pfam" id="PF22640"/>
    </source>
</evidence>
<dbReference type="GO" id="GO:0004475">
    <property type="term" value="F:mannose-1-phosphate guanylyltransferase (GTP) activity"/>
    <property type="evidence" value="ECO:0007669"/>
    <property type="project" value="UniProtKB-EC"/>
</dbReference>
<keyword evidence="15" id="KW-1185">Reference proteome</keyword>
<comment type="similarity">
    <text evidence="2 9">Belongs to the mannose-6-phosphate isomerase type 2 family.</text>
</comment>
<keyword evidence="5 14" id="KW-0548">Nucleotidyltransferase</keyword>
<evidence type="ECO:0000313" key="14">
    <source>
        <dbReference type="EMBL" id="MDK9558763.1"/>
    </source>
</evidence>
<evidence type="ECO:0000256" key="10">
    <source>
        <dbReference type="SAM" id="MobiDB-lite"/>
    </source>
</evidence>
<dbReference type="InterPro" id="IPR051161">
    <property type="entry name" value="Mannose-6P_isomerase_type2"/>
</dbReference>
<dbReference type="InterPro" id="IPR005835">
    <property type="entry name" value="NTP_transferase_dom"/>
</dbReference>
<keyword evidence="7" id="KW-0342">GTP-binding</keyword>
<reference evidence="14 15" key="1">
    <citation type="submission" date="2023-05" db="EMBL/GenBank/DDBJ databases">
        <title>Marinobacter albus sp. nov., a marine bacterium isolated from sand in a coastal intertidal zone of huludao.</title>
        <authorList>
            <person name="Deng T."/>
        </authorList>
    </citation>
    <scope>NUCLEOTIDE SEQUENCE [LARGE SCALE GENOMIC DNA]</scope>
    <source>
        <strain evidence="14 15">M216</strain>
    </source>
</reference>
<dbReference type="InterPro" id="IPR054566">
    <property type="entry name" value="ManC/GMP-like_b-helix"/>
</dbReference>
<accession>A0ABT7HEH6</accession>
<feature type="region of interest" description="Disordered" evidence="10">
    <location>
        <begin position="460"/>
        <end position="496"/>
    </location>
</feature>
<evidence type="ECO:0000256" key="8">
    <source>
        <dbReference type="ARBA" id="ARBA00047343"/>
    </source>
</evidence>
<dbReference type="PANTHER" id="PTHR46390:SF1">
    <property type="entry name" value="MANNOSE-1-PHOSPHATE GUANYLYLTRANSFERASE"/>
    <property type="match status" value="1"/>
</dbReference>
<feature type="compositionally biased region" description="Basic and acidic residues" evidence="10">
    <location>
        <begin position="462"/>
        <end position="479"/>
    </location>
</feature>
<dbReference type="SUPFAM" id="SSF51182">
    <property type="entry name" value="RmlC-like cupins"/>
    <property type="match status" value="1"/>
</dbReference>
<proteinExistence type="inferred from homology"/>
<comment type="caution">
    <text evidence="14">The sequence shown here is derived from an EMBL/GenBank/DDBJ whole genome shotgun (WGS) entry which is preliminary data.</text>
</comment>
<feature type="domain" description="MannoseP isomerase/GMP-like beta-helix" evidence="13">
    <location>
        <begin position="297"/>
        <end position="346"/>
    </location>
</feature>
<dbReference type="Pfam" id="PF22640">
    <property type="entry name" value="ManC_GMP_beta-helix"/>
    <property type="match status" value="1"/>
</dbReference>
<dbReference type="InterPro" id="IPR014710">
    <property type="entry name" value="RmlC-like_jellyroll"/>
</dbReference>
<dbReference type="InterPro" id="IPR001538">
    <property type="entry name" value="Man6P_isomerase-2_C"/>
</dbReference>
<evidence type="ECO:0000256" key="7">
    <source>
        <dbReference type="ARBA" id="ARBA00023134"/>
    </source>
</evidence>
<dbReference type="CDD" id="cd02213">
    <property type="entry name" value="cupin_PMI_typeII_C"/>
    <property type="match status" value="1"/>
</dbReference>
<evidence type="ECO:0000256" key="9">
    <source>
        <dbReference type="RuleBase" id="RU004190"/>
    </source>
</evidence>
<comment type="pathway">
    <text evidence="1">Nucleotide-sugar biosynthesis; GDP-alpha-D-mannose biosynthesis; GDP-alpha-D-mannose from alpha-D-mannose 1-phosphate (GTP route): step 1/1.</text>
</comment>
<organism evidence="14 15">
    <name type="scientific">Marinobacter albus</name>
    <dbReference type="NCBI Taxonomy" id="3030833"/>
    <lineage>
        <taxon>Bacteria</taxon>
        <taxon>Pseudomonadati</taxon>
        <taxon>Pseudomonadota</taxon>
        <taxon>Gammaproteobacteria</taxon>
        <taxon>Pseudomonadales</taxon>
        <taxon>Marinobacteraceae</taxon>
        <taxon>Marinobacter</taxon>
    </lineage>
</organism>
<evidence type="ECO:0000259" key="11">
    <source>
        <dbReference type="Pfam" id="PF00483"/>
    </source>
</evidence>
<evidence type="ECO:0000256" key="3">
    <source>
        <dbReference type="ARBA" id="ARBA00012387"/>
    </source>
</evidence>
<protein>
    <recommendedName>
        <fullName evidence="3">mannose-1-phosphate guanylyltransferase</fullName>
        <ecNumber evidence="3">2.7.7.13</ecNumber>
    </recommendedName>
</protein>
<evidence type="ECO:0000256" key="5">
    <source>
        <dbReference type="ARBA" id="ARBA00022695"/>
    </source>
</evidence>
<evidence type="ECO:0000256" key="1">
    <source>
        <dbReference type="ARBA" id="ARBA00004823"/>
    </source>
</evidence>
<dbReference type="InterPro" id="IPR029044">
    <property type="entry name" value="Nucleotide-diphossugar_trans"/>
</dbReference>
<feature type="domain" description="Mannose-6-phosphate isomerase type II C-terminal" evidence="12">
    <location>
        <begin position="350"/>
        <end position="464"/>
    </location>
</feature>
<dbReference type="InterPro" id="IPR049577">
    <property type="entry name" value="GMPP_N"/>
</dbReference>
<dbReference type="EC" id="2.7.7.13" evidence="3"/>
<comment type="catalytic activity">
    <reaction evidence="8">
        <text>alpha-D-mannose 1-phosphate + GTP + H(+) = GDP-alpha-D-mannose + diphosphate</text>
        <dbReference type="Rhea" id="RHEA:15229"/>
        <dbReference type="ChEBI" id="CHEBI:15378"/>
        <dbReference type="ChEBI" id="CHEBI:33019"/>
        <dbReference type="ChEBI" id="CHEBI:37565"/>
        <dbReference type="ChEBI" id="CHEBI:57527"/>
        <dbReference type="ChEBI" id="CHEBI:58409"/>
        <dbReference type="EC" id="2.7.7.13"/>
    </reaction>
</comment>
<evidence type="ECO:0000256" key="2">
    <source>
        <dbReference type="ARBA" id="ARBA00006115"/>
    </source>
</evidence>
<dbReference type="CDD" id="cd02509">
    <property type="entry name" value="GDP-M1P_Guanylyltransferase"/>
    <property type="match status" value="1"/>
</dbReference>
<dbReference type="InterPro" id="IPR011051">
    <property type="entry name" value="RmlC_Cupin_sf"/>
</dbReference>
<keyword evidence="14" id="KW-0413">Isomerase</keyword>
<evidence type="ECO:0000256" key="6">
    <source>
        <dbReference type="ARBA" id="ARBA00022741"/>
    </source>
</evidence>
<dbReference type="Gene3D" id="2.60.120.10">
    <property type="entry name" value="Jelly Rolls"/>
    <property type="match status" value="1"/>
</dbReference>
<evidence type="ECO:0000313" key="15">
    <source>
        <dbReference type="Proteomes" id="UP001223547"/>
    </source>
</evidence>
<evidence type="ECO:0000256" key="4">
    <source>
        <dbReference type="ARBA" id="ARBA00022679"/>
    </source>
</evidence>
<keyword evidence="6" id="KW-0547">Nucleotide-binding</keyword>
<evidence type="ECO:0000259" key="12">
    <source>
        <dbReference type="Pfam" id="PF01050"/>
    </source>
</evidence>
<dbReference type="PANTHER" id="PTHR46390">
    <property type="entry name" value="MANNOSE-1-PHOSPHATE GUANYLYLTRANSFERASE"/>
    <property type="match status" value="1"/>
</dbReference>
<gene>
    <name evidence="14" type="ORF">QQF73_14105</name>
</gene>
<dbReference type="RefSeq" id="WP_219867859.1">
    <property type="nucleotide sequence ID" value="NZ_JASSQD010000002.1"/>
</dbReference>
<dbReference type="Gene3D" id="3.90.550.10">
    <property type="entry name" value="Spore Coat Polysaccharide Biosynthesis Protein SpsA, Chain A"/>
    <property type="match status" value="1"/>
</dbReference>
<dbReference type="InterPro" id="IPR006375">
    <property type="entry name" value="Man1P_GuaTrfase/Man6P_Isoase"/>
</dbReference>
<dbReference type="Pfam" id="PF00483">
    <property type="entry name" value="NTP_transferase"/>
    <property type="match status" value="1"/>
</dbReference>
<keyword evidence="4 14" id="KW-0808">Transferase</keyword>
<dbReference type="GO" id="GO:0004476">
    <property type="term" value="F:mannose-6-phosphate isomerase activity"/>
    <property type="evidence" value="ECO:0007669"/>
    <property type="project" value="UniProtKB-EC"/>
</dbReference>
<dbReference type="Pfam" id="PF01050">
    <property type="entry name" value="MannoseP_isomer"/>
    <property type="match status" value="1"/>
</dbReference>
<dbReference type="NCBIfam" id="TIGR01479">
    <property type="entry name" value="GMP_PMI"/>
    <property type="match status" value="1"/>
</dbReference>
<name>A0ABT7HEH6_9GAMM</name>
<dbReference type="SUPFAM" id="SSF53448">
    <property type="entry name" value="Nucleotide-diphospho-sugar transferases"/>
    <property type="match status" value="1"/>
</dbReference>
<feature type="domain" description="Nucleotidyl transferase" evidence="11">
    <location>
        <begin position="3"/>
        <end position="286"/>
    </location>
</feature>